<organism evidence="2">
    <name type="scientific">uncultured Caudovirales phage</name>
    <dbReference type="NCBI Taxonomy" id="2100421"/>
    <lineage>
        <taxon>Viruses</taxon>
        <taxon>Duplodnaviria</taxon>
        <taxon>Heunggongvirae</taxon>
        <taxon>Uroviricota</taxon>
        <taxon>Caudoviricetes</taxon>
        <taxon>Peduoviridae</taxon>
        <taxon>Maltschvirus</taxon>
        <taxon>Maltschvirus maltsch</taxon>
    </lineage>
</organism>
<gene>
    <name evidence="2" type="ORF">UFOVP492_19</name>
</gene>
<evidence type="ECO:0000313" key="2">
    <source>
        <dbReference type="EMBL" id="CAB4145549.1"/>
    </source>
</evidence>
<dbReference type="Pfam" id="PF01464">
    <property type="entry name" value="SLT"/>
    <property type="match status" value="1"/>
</dbReference>
<name>A0A6J5MQ10_9CAUD</name>
<dbReference type="InterPro" id="IPR008258">
    <property type="entry name" value="Transglycosylase_SLT_dom_1"/>
</dbReference>
<dbReference type="EMBL" id="LR796454">
    <property type="protein sequence ID" value="CAB4145549.1"/>
    <property type="molecule type" value="Genomic_DNA"/>
</dbReference>
<dbReference type="SUPFAM" id="SSF53955">
    <property type="entry name" value="Lysozyme-like"/>
    <property type="match status" value="1"/>
</dbReference>
<reference evidence="2" key="1">
    <citation type="submission" date="2020-04" db="EMBL/GenBank/DDBJ databases">
        <authorList>
            <person name="Chiriac C."/>
            <person name="Salcher M."/>
            <person name="Ghai R."/>
            <person name="Kavagutti S V."/>
        </authorList>
    </citation>
    <scope>NUCLEOTIDE SEQUENCE</scope>
</reference>
<sequence length="177" mass="19693">MNPYRFLLALALTFTGLVVAYGGGNPPTDAAPLANLPYNTVDILTPEQQIARIDALNALTAPPLPETTVAVIHSFDSYKCGVWFPLAIQQGWPDNPIILKTLDRIMWRESRCTPDADSGPDHGLMQINQIHTKYIEQLGWTHEGMKDPAANLRFAWLLYSGREAKGQCGWTPWSIEC</sequence>
<protein>
    <submittedName>
        <fullName evidence="2">Transglycosylase SLT domain 1</fullName>
    </submittedName>
</protein>
<evidence type="ECO:0000259" key="1">
    <source>
        <dbReference type="Pfam" id="PF01464"/>
    </source>
</evidence>
<proteinExistence type="predicted"/>
<feature type="domain" description="Transglycosylase SLT" evidence="1">
    <location>
        <begin position="101"/>
        <end position="156"/>
    </location>
</feature>
<accession>A0A6J5MQ10</accession>
<dbReference type="InterPro" id="IPR023346">
    <property type="entry name" value="Lysozyme-like_dom_sf"/>
</dbReference>